<protein>
    <recommendedName>
        <fullName evidence="3">WASH1 WAHD domain-containing protein</fullName>
    </recommendedName>
</protein>
<dbReference type="GO" id="GO:0043014">
    <property type="term" value="F:alpha-tubulin binding"/>
    <property type="evidence" value="ECO:0007669"/>
    <property type="project" value="InterPro"/>
</dbReference>
<dbReference type="Proteomes" id="UP000734854">
    <property type="component" value="Unassembled WGS sequence"/>
</dbReference>
<keyword evidence="2" id="KW-0009">Actin-binding</keyword>
<comment type="caution">
    <text evidence="4">The sequence shown here is derived from an EMBL/GenBank/DDBJ whole genome shotgun (WGS) entry which is preliminary data.</text>
</comment>
<dbReference type="GO" id="GO:0006887">
    <property type="term" value="P:exocytosis"/>
    <property type="evidence" value="ECO:0007669"/>
    <property type="project" value="TreeGrafter"/>
</dbReference>
<proteinExistence type="inferred from homology"/>
<dbReference type="InterPro" id="IPR021854">
    <property type="entry name" value="WASH1_WAHD"/>
</dbReference>
<feature type="domain" description="WASH1 WAHD" evidence="3">
    <location>
        <begin position="111"/>
        <end position="198"/>
    </location>
</feature>
<evidence type="ECO:0000256" key="1">
    <source>
        <dbReference type="ARBA" id="ARBA00005602"/>
    </source>
</evidence>
<keyword evidence="5" id="KW-1185">Reference proteome</keyword>
<dbReference type="GO" id="GO:0055037">
    <property type="term" value="C:recycling endosome"/>
    <property type="evidence" value="ECO:0007669"/>
    <property type="project" value="TreeGrafter"/>
</dbReference>
<accession>A0A8J5KEM3</accession>
<dbReference type="GO" id="GO:0032456">
    <property type="term" value="P:endocytic recycling"/>
    <property type="evidence" value="ECO:0007669"/>
    <property type="project" value="TreeGrafter"/>
</dbReference>
<comment type="similarity">
    <text evidence="1">Belongs to the WASH1 family.</text>
</comment>
<sequence>MSISINQYLLDISFDLHVCAGSARCNAIGLCKGCWTCMPFEHHPPCTCCFERVVALHEFWNATTSCCCFACIPHFQFLLVQPGKREREGEREMLRVSEEEGNRKRESYVVESYRQLVGTLLDLQRTSDRIFDTISLRVVEERGKLSEISKRIQSAKAQIDAFSYSEQQLTIKSPSRYPSSSFQEMDFRPLFSYHNEDADEGSSVTNLLVNGGLNREFGRDGTLELFEFFSEEDTGHTYNKQDTKAASKFDCLKENMYLEKILESPNLSNGSFNLTSISKLENKKDELPPVPPSLLKSFTSLSDSGVTPI</sequence>
<gene>
    <name evidence="4" type="ORF">ZIOFF_061496</name>
</gene>
<evidence type="ECO:0000259" key="3">
    <source>
        <dbReference type="Pfam" id="PF11945"/>
    </source>
</evidence>
<name>A0A8J5KEM3_ZINOF</name>
<dbReference type="GO" id="GO:0042147">
    <property type="term" value="P:retrograde transport, endosome to Golgi"/>
    <property type="evidence" value="ECO:0007669"/>
    <property type="project" value="TreeGrafter"/>
</dbReference>
<evidence type="ECO:0000313" key="4">
    <source>
        <dbReference type="EMBL" id="KAG6478064.1"/>
    </source>
</evidence>
<dbReference type="Pfam" id="PF11945">
    <property type="entry name" value="WASH_WAHD"/>
    <property type="match status" value="1"/>
</dbReference>
<dbReference type="InterPro" id="IPR028290">
    <property type="entry name" value="WASH1"/>
</dbReference>
<dbReference type="GO" id="GO:0005829">
    <property type="term" value="C:cytosol"/>
    <property type="evidence" value="ECO:0007669"/>
    <property type="project" value="GOC"/>
</dbReference>
<evidence type="ECO:0000313" key="5">
    <source>
        <dbReference type="Proteomes" id="UP000734854"/>
    </source>
</evidence>
<dbReference type="AlphaFoldDB" id="A0A8J5KEM3"/>
<reference evidence="4 5" key="1">
    <citation type="submission" date="2020-08" db="EMBL/GenBank/DDBJ databases">
        <title>Plant Genome Project.</title>
        <authorList>
            <person name="Zhang R.-G."/>
        </authorList>
    </citation>
    <scope>NUCLEOTIDE SEQUENCE [LARGE SCALE GENOMIC DNA]</scope>
    <source>
        <tissue evidence="4">Rhizome</tissue>
    </source>
</reference>
<dbReference type="PANTHER" id="PTHR23331">
    <property type="entry name" value="CXYORF1"/>
    <property type="match status" value="1"/>
</dbReference>
<dbReference type="EMBL" id="JACMSC010000017">
    <property type="protein sequence ID" value="KAG6478064.1"/>
    <property type="molecule type" value="Genomic_DNA"/>
</dbReference>
<dbReference type="GO" id="GO:0005769">
    <property type="term" value="C:early endosome"/>
    <property type="evidence" value="ECO:0007669"/>
    <property type="project" value="InterPro"/>
</dbReference>
<dbReference type="GO" id="GO:0003779">
    <property type="term" value="F:actin binding"/>
    <property type="evidence" value="ECO:0007669"/>
    <property type="project" value="UniProtKB-KW"/>
</dbReference>
<dbReference type="GO" id="GO:0034314">
    <property type="term" value="P:Arp2/3 complex-mediated actin nucleation"/>
    <property type="evidence" value="ECO:0007669"/>
    <property type="project" value="InterPro"/>
</dbReference>
<evidence type="ECO:0000256" key="2">
    <source>
        <dbReference type="ARBA" id="ARBA00023203"/>
    </source>
</evidence>
<dbReference type="GO" id="GO:0071203">
    <property type="term" value="C:WASH complex"/>
    <property type="evidence" value="ECO:0007669"/>
    <property type="project" value="InterPro"/>
</dbReference>
<dbReference type="PANTHER" id="PTHR23331:SF1">
    <property type="entry name" value="WASH COMPLEX SUBUNIT 1"/>
    <property type="match status" value="1"/>
</dbReference>
<dbReference type="GO" id="GO:0043015">
    <property type="term" value="F:gamma-tubulin binding"/>
    <property type="evidence" value="ECO:0007669"/>
    <property type="project" value="TreeGrafter"/>
</dbReference>
<organism evidence="4 5">
    <name type="scientific">Zingiber officinale</name>
    <name type="common">Ginger</name>
    <name type="synonym">Amomum zingiber</name>
    <dbReference type="NCBI Taxonomy" id="94328"/>
    <lineage>
        <taxon>Eukaryota</taxon>
        <taxon>Viridiplantae</taxon>
        <taxon>Streptophyta</taxon>
        <taxon>Embryophyta</taxon>
        <taxon>Tracheophyta</taxon>
        <taxon>Spermatophyta</taxon>
        <taxon>Magnoliopsida</taxon>
        <taxon>Liliopsida</taxon>
        <taxon>Zingiberales</taxon>
        <taxon>Zingiberaceae</taxon>
        <taxon>Zingiber</taxon>
    </lineage>
</organism>